<dbReference type="PROSITE" id="PS50931">
    <property type="entry name" value="HTH_LYSR"/>
    <property type="match status" value="1"/>
</dbReference>
<feature type="domain" description="HTH lysR-type" evidence="5">
    <location>
        <begin position="2"/>
        <end position="59"/>
    </location>
</feature>
<gene>
    <name evidence="6" type="ORF">HF577_33105</name>
</gene>
<dbReference type="Gene3D" id="3.40.190.10">
    <property type="entry name" value="Periplasmic binding protein-like II"/>
    <property type="match status" value="2"/>
</dbReference>
<sequence length="298" mass="31723">MLDVRRLRLLRELAHRHTIAAVAAALSYTPSAVSQQLSSLEREAGVRLLERSGRRVVLTPAALALVEHTEVVLERLEQASAALASMRDGLSGPLRIGVFPSAARTVIPPAIAALADRHPRLEPSVREIDPAAVAGALRSGELDVALVHSYDFVADPPEPGLDTTHLFDERMFVAAPRDLVPLPGEDDPLGQWRDAPWIVAPTATRCGTMTLRACEGAGFRPHVRHVVDDFSTVLALVGVGCGVALVPQLAAAEPAPGVVLTPVPIKRSTLGACRRGSGTHPAIAAFLQIVTRRRSSEP</sequence>
<dbReference type="SUPFAM" id="SSF53850">
    <property type="entry name" value="Periplasmic binding protein-like II"/>
    <property type="match status" value="1"/>
</dbReference>
<evidence type="ECO:0000259" key="5">
    <source>
        <dbReference type="PROSITE" id="PS50931"/>
    </source>
</evidence>
<dbReference type="PANTHER" id="PTHR30346:SF29">
    <property type="entry name" value="LYSR SUBSTRATE-BINDING"/>
    <property type="match status" value="1"/>
</dbReference>
<evidence type="ECO:0000313" key="7">
    <source>
        <dbReference type="Proteomes" id="UP001296706"/>
    </source>
</evidence>
<dbReference type="EMBL" id="JAAXKY010000181">
    <property type="protein sequence ID" value="NMH81913.1"/>
    <property type="molecule type" value="Genomic_DNA"/>
</dbReference>
<dbReference type="InterPro" id="IPR036390">
    <property type="entry name" value="WH_DNA-bd_sf"/>
</dbReference>
<keyword evidence="7" id="KW-1185">Reference proteome</keyword>
<comment type="similarity">
    <text evidence="1">Belongs to the LysR transcriptional regulatory family.</text>
</comment>
<dbReference type="SUPFAM" id="SSF46785">
    <property type="entry name" value="Winged helix' DNA-binding domain"/>
    <property type="match status" value="1"/>
</dbReference>
<keyword evidence="3" id="KW-0238">DNA-binding</keyword>
<organism evidence="6 7">
    <name type="scientific">Pseudonocardia xinjiangensis</name>
    <dbReference type="NCBI Taxonomy" id="75289"/>
    <lineage>
        <taxon>Bacteria</taxon>
        <taxon>Bacillati</taxon>
        <taxon>Actinomycetota</taxon>
        <taxon>Actinomycetes</taxon>
        <taxon>Pseudonocardiales</taxon>
        <taxon>Pseudonocardiaceae</taxon>
        <taxon>Pseudonocardia</taxon>
    </lineage>
</organism>
<evidence type="ECO:0000256" key="4">
    <source>
        <dbReference type="ARBA" id="ARBA00023163"/>
    </source>
</evidence>
<proteinExistence type="inferred from homology"/>
<comment type="caution">
    <text evidence="6">The sequence shown here is derived from an EMBL/GenBank/DDBJ whole genome shotgun (WGS) entry which is preliminary data.</text>
</comment>
<dbReference type="RefSeq" id="WP_169399937.1">
    <property type="nucleotide sequence ID" value="NZ_BAAAJH010000019.1"/>
</dbReference>
<keyword evidence="2" id="KW-0805">Transcription regulation</keyword>
<dbReference type="InterPro" id="IPR005119">
    <property type="entry name" value="LysR_subst-bd"/>
</dbReference>
<evidence type="ECO:0000313" key="6">
    <source>
        <dbReference type="EMBL" id="NMH81913.1"/>
    </source>
</evidence>
<dbReference type="Gene3D" id="1.10.10.10">
    <property type="entry name" value="Winged helix-like DNA-binding domain superfamily/Winged helix DNA-binding domain"/>
    <property type="match status" value="1"/>
</dbReference>
<evidence type="ECO:0000256" key="3">
    <source>
        <dbReference type="ARBA" id="ARBA00023125"/>
    </source>
</evidence>
<evidence type="ECO:0000256" key="1">
    <source>
        <dbReference type="ARBA" id="ARBA00009437"/>
    </source>
</evidence>
<protein>
    <submittedName>
        <fullName evidence="6">LysR family transcriptional regulator</fullName>
    </submittedName>
</protein>
<dbReference type="InterPro" id="IPR000847">
    <property type="entry name" value="LysR_HTH_N"/>
</dbReference>
<evidence type="ECO:0000256" key="2">
    <source>
        <dbReference type="ARBA" id="ARBA00023015"/>
    </source>
</evidence>
<dbReference type="PANTHER" id="PTHR30346">
    <property type="entry name" value="TRANSCRIPTIONAL DUAL REGULATOR HCAR-RELATED"/>
    <property type="match status" value="1"/>
</dbReference>
<reference evidence="6 7" key="1">
    <citation type="submission" date="2020-04" db="EMBL/GenBank/DDBJ databases">
        <authorList>
            <person name="Klaysubun C."/>
            <person name="Duangmal K."/>
            <person name="Lipun K."/>
        </authorList>
    </citation>
    <scope>NUCLEOTIDE SEQUENCE [LARGE SCALE GENOMIC DNA]</scope>
    <source>
        <strain evidence="6 7">JCM 11839</strain>
    </source>
</reference>
<accession>A0ABX1RNE9</accession>
<dbReference type="Proteomes" id="UP001296706">
    <property type="component" value="Unassembled WGS sequence"/>
</dbReference>
<dbReference type="InterPro" id="IPR036388">
    <property type="entry name" value="WH-like_DNA-bd_sf"/>
</dbReference>
<name>A0ABX1RNE9_9PSEU</name>
<dbReference type="Pfam" id="PF03466">
    <property type="entry name" value="LysR_substrate"/>
    <property type="match status" value="1"/>
</dbReference>
<dbReference type="CDD" id="cd08423">
    <property type="entry name" value="PBP2_LTTR_like_6"/>
    <property type="match status" value="1"/>
</dbReference>
<keyword evidence="4" id="KW-0804">Transcription</keyword>
<dbReference type="Pfam" id="PF00126">
    <property type="entry name" value="HTH_1"/>
    <property type="match status" value="1"/>
</dbReference>